<protein>
    <submittedName>
        <fullName evidence="3">Transposase</fullName>
    </submittedName>
</protein>
<dbReference type="PANTHER" id="PTHR37023:SF1">
    <property type="entry name" value="ISSOD25 TRANSPOSASE TNPA_ISSOD25"/>
    <property type="match status" value="1"/>
</dbReference>
<keyword evidence="1" id="KW-0175">Coiled coil</keyword>
<evidence type="ECO:0000313" key="3">
    <source>
        <dbReference type="EMBL" id="MDN2482626.1"/>
    </source>
</evidence>
<evidence type="ECO:0000313" key="4">
    <source>
        <dbReference type="Proteomes" id="UP001169719"/>
    </source>
</evidence>
<dbReference type="EMBL" id="JAUEOZ010000002">
    <property type="protein sequence ID" value="MDN2482626.1"/>
    <property type="molecule type" value="Genomic_DNA"/>
</dbReference>
<keyword evidence="4" id="KW-1185">Reference proteome</keyword>
<comment type="caution">
    <text evidence="3">The sequence shown here is derived from an EMBL/GenBank/DDBJ whole genome shotgun (WGS) entry which is preliminary data.</text>
</comment>
<evidence type="ECO:0000256" key="1">
    <source>
        <dbReference type="SAM" id="Coils"/>
    </source>
</evidence>
<dbReference type="Proteomes" id="UP001169719">
    <property type="component" value="Unassembled WGS sequence"/>
</dbReference>
<organism evidence="3 4">
    <name type="scientific">Vibrio agarivorans</name>
    <dbReference type="NCBI Taxonomy" id="153622"/>
    <lineage>
        <taxon>Bacteria</taxon>
        <taxon>Pseudomonadati</taxon>
        <taxon>Pseudomonadota</taxon>
        <taxon>Gammaproteobacteria</taxon>
        <taxon>Vibrionales</taxon>
        <taxon>Vibrionaceae</taxon>
        <taxon>Vibrio</taxon>
    </lineage>
</organism>
<dbReference type="InterPro" id="IPR007069">
    <property type="entry name" value="Transposase_32"/>
</dbReference>
<proteinExistence type="predicted"/>
<evidence type="ECO:0000259" key="2">
    <source>
        <dbReference type="Pfam" id="PF04986"/>
    </source>
</evidence>
<gene>
    <name evidence="3" type="ORF">QWJ08_14900</name>
</gene>
<feature type="coiled-coil region" evidence="1">
    <location>
        <begin position="74"/>
        <end position="101"/>
    </location>
</feature>
<dbReference type="PANTHER" id="PTHR37023">
    <property type="entry name" value="TRANSPOSASE"/>
    <property type="match status" value="1"/>
</dbReference>
<name>A0ABT7Y3R9_9VIBR</name>
<feature type="domain" description="Transposase IS801/IS1294" evidence="2">
    <location>
        <begin position="24"/>
        <end position="190"/>
    </location>
</feature>
<reference evidence="3" key="1">
    <citation type="submission" date="2024-05" db="EMBL/GenBank/DDBJ databases">
        <title>Genome Sequences of Four Agar- Degrading Marine Bacteria.</title>
        <authorList>
            <person name="Phillips E.K."/>
            <person name="Shaffer J.C."/>
            <person name="Henson M.W."/>
            <person name="Temperton B."/>
            <person name="Thrash C.J."/>
            <person name="Martin M.O."/>
        </authorList>
    </citation>
    <scope>NUCLEOTIDE SEQUENCE</scope>
    <source>
        <strain evidence="3">EKP203</strain>
    </source>
</reference>
<accession>A0ABT7Y3R9</accession>
<sequence length="247" mass="28441">MFHSVWATLQAFANQRHHLEGQLGALMVLHTWGRNLSQHTHIHCLIPGGVLTEGKTWLATRKEGYLFPVKALSVRFKREMMQRVQQEIDTHENLLIEAKSKAWVVYSKPVLHHARAVVGYLSRYCNRIGLNPTQLNYGNNGSVEMTYKDHQSKTLKQMCCRPGEMLRRLLLHALPKGLMRIRYYGFLANAIRARAIADIRKSLSEQPHEVTEVQKEKPCCPNCKNRSMVLIRIAVRPRAIAEKERLS</sequence>
<dbReference type="Pfam" id="PF04986">
    <property type="entry name" value="Y2_Tnp"/>
    <property type="match status" value="1"/>
</dbReference>